<reference evidence="1 2" key="1">
    <citation type="submission" date="2019-10" db="EMBL/GenBank/DDBJ databases">
        <title>Whole genome shotgun sequence of Acrocarpospora pleiomorpha NBRC 16267.</title>
        <authorList>
            <person name="Ichikawa N."/>
            <person name="Kimura A."/>
            <person name="Kitahashi Y."/>
            <person name="Komaki H."/>
            <person name="Oguchi A."/>
        </authorList>
    </citation>
    <scope>NUCLEOTIDE SEQUENCE [LARGE SCALE GENOMIC DNA]</scope>
    <source>
        <strain evidence="1 2">NBRC 16267</strain>
    </source>
</reference>
<sequence>MSRYLYSIIRCLPDPQTGEFVNVGVIAGDPDTGDWAIRRLSNIERIRKFASQAALEVSDRFIARITGEIDDARAAAEADTGEPLGEAWLNRLCRDHRNTVQLSAPAPVLAGHAEAALELIFRSMMIDPAMQPRQETVSRNRAIQDLRDAYNRAEIPGSLLKPRVRVFVGERLHSPIDFAVANGTVVQLTQAWSFQVTVIDDLSTRVKAWGYAIERLRRGDAARLVDAQDSVSGVSSDVDLQIVVVPPKTAHQGIAYEEAQQVFSGLGAAVHTLDDVDAVPARAAALLAARKQRTAD</sequence>
<dbReference type="Pfam" id="PF11236">
    <property type="entry name" value="DUF3037"/>
    <property type="match status" value="1"/>
</dbReference>
<evidence type="ECO:0000313" key="2">
    <source>
        <dbReference type="Proteomes" id="UP000377595"/>
    </source>
</evidence>
<dbReference type="OrthoDB" id="4964527at2"/>
<evidence type="ECO:0000313" key="1">
    <source>
        <dbReference type="EMBL" id="GES18221.1"/>
    </source>
</evidence>
<protein>
    <recommendedName>
        <fullName evidence="3">DUF3037 domain-containing protein</fullName>
    </recommendedName>
</protein>
<accession>A0A5M3XF56</accession>
<keyword evidence="2" id="KW-1185">Reference proteome</keyword>
<dbReference type="AlphaFoldDB" id="A0A5M3XF56"/>
<dbReference type="InterPro" id="IPR021398">
    <property type="entry name" value="DUF3037"/>
</dbReference>
<name>A0A5M3XF56_9ACTN</name>
<comment type="caution">
    <text evidence="1">The sequence shown here is derived from an EMBL/GenBank/DDBJ whole genome shotgun (WGS) entry which is preliminary data.</text>
</comment>
<organism evidence="1 2">
    <name type="scientific">Acrocarpospora pleiomorpha</name>
    <dbReference type="NCBI Taxonomy" id="90975"/>
    <lineage>
        <taxon>Bacteria</taxon>
        <taxon>Bacillati</taxon>
        <taxon>Actinomycetota</taxon>
        <taxon>Actinomycetes</taxon>
        <taxon>Streptosporangiales</taxon>
        <taxon>Streptosporangiaceae</taxon>
        <taxon>Acrocarpospora</taxon>
    </lineage>
</organism>
<dbReference type="Proteomes" id="UP000377595">
    <property type="component" value="Unassembled WGS sequence"/>
</dbReference>
<proteinExistence type="predicted"/>
<dbReference type="RefSeq" id="WP_155343358.1">
    <property type="nucleotide sequence ID" value="NZ_BAAAHM010000017.1"/>
</dbReference>
<evidence type="ECO:0008006" key="3">
    <source>
        <dbReference type="Google" id="ProtNLM"/>
    </source>
</evidence>
<gene>
    <name evidence="1" type="ORF">Aple_011160</name>
</gene>
<dbReference type="EMBL" id="BLAF01000006">
    <property type="protein sequence ID" value="GES18221.1"/>
    <property type="molecule type" value="Genomic_DNA"/>
</dbReference>